<dbReference type="NCBIfam" id="NF012211">
    <property type="entry name" value="tand_rpt_95"/>
    <property type="match status" value="2"/>
</dbReference>
<dbReference type="Pfam" id="PF00353">
    <property type="entry name" value="HemolysinCabind"/>
    <property type="match status" value="10"/>
</dbReference>
<dbReference type="InterPro" id="IPR041690">
    <property type="entry name" value="Cadherin_5"/>
</dbReference>
<dbReference type="SUPFAM" id="SSF51294">
    <property type="entry name" value="Hedgehog/intein (Hint) domain"/>
    <property type="match status" value="1"/>
</dbReference>
<dbReference type="PROSITE" id="PS00330">
    <property type="entry name" value="HEMOLYSIN_CALCIUM"/>
    <property type="match status" value="6"/>
</dbReference>
<dbReference type="EMBL" id="VANS01000001">
    <property type="protein sequence ID" value="TMM54449.1"/>
    <property type="molecule type" value="Genomic_DNA"/>
</dbReference>
<dbReference type="InterPro" id="IPR050557">
    <property type="entry name" value="RTX_toxin/Mannuronan_C5-epim"/>
</dbReference>
<comment type="caution">
    <text evidence="5">The sequence shown here is derived from an EMBL/GenBank/DDBJ whole genome shotgun (WGS) entry which is preliminary data.</text>
</comment>
<dbReference type="InterPro" id="IPR018511">
    <property type="entry name" value="Hemolysin-typ_Ca-bd_CS"/>
</dbReference>
<dbReference type="RefSeq" id="WP_138660621.1">
    <property type="nucleotide sequence ID" value="NZ_VANS01000001.1"/>
</dbReference>
<dbReference type="InterPro" id="IPR006141">
    <property type="entry name" value="Intein_N"/>
</dbReference>
<feature type="compositionally biased region" description="Gly residues" evidence="3">
    <location>
        <begin position="744"/>
        <end position="756"/>
    </location>
</feature>
<feature type="region of interest" description="Disordered" evidence="3">
    <location>
        <begin position="566"/>
        <end position="621"/>
    </location>
</feature>
<dbReference type="AlphaFoldDB" id="A0A5S3PJ79"/>
<dbReference type="Pfam" id="PF13403">
    <property type="entry name" value="Hint_2"/>
    <property type="match status" value="1"/>
</dbReference>
<evidence type="ECO:0000256" key="3">
    <source>
        <dbReference type="SAM" id="MobiDB-lite"/>
    </source>
</evidence>
<dbReference type="OrthoDB" id="6305173at2"/>
<dbReference type="GO" id="GO:0005509">
    <property type="term" value="F:calcium ion binding"/>
    <property type="evidence" value="ECO:0007669"/>
    <property type="project" value="InterPro"/>
</dbReference>
<dbReference type="InterPro" id="IPR036844">
    <property type="entry name" value="Hint_dom_sf"/>
</dbReference>
<organism evidence="5 6">
    <name type="scientific">Sulfitobacter sabulilitoris</name>
    <dbReference type="NCBI Taxonomy" id="2562655"/>
    <lineage>
        <taxon>Bacteria</taxon>
        <taxon>Pseudomonadati</taxon>
        <taxon>Pseudomonadota</taxon>
        <taxon>Alphaproteobacteria</taxon>
        <taxon>Rhodobacterales</taxon>
        <taxon>Roseobacteraceae</taxon>
        <taxon>Sulfitobacter</taxon>
    </lineage>
</organism>
<dbReference type="Gene3D" id="2.150.10.10">
    <property type="entry name" value="Serralysin-like metalloprotease, C-terminal"/>
    <property type="match status" value="6"/>
</dbReference>
<dbReference type="Proteomes" id="UP000309550">
    <property type="component" value="Unassembled WGS sequence"/>
</dbReference>
<protein>
    <submittedName>
        <fullName evidence="5">Tandem-95 repeat protein</fullName>
    </submittedName>
</protein>
<dbReference type="Gene3D" id="2.60.40.2810">
    <property type="match status" value="2"/>
</dbReference>
<gene>
    <name evidence="5" type="ORF">FDT80_02320</name>
</gene>
<dbReference type="SUPFAM" id="SSF51120">
    <property type="entry name" value="beta-Roll"/>
    <property type="match status" value="5"/>
</dbReference>
<reference evidence="5 6" key="1">
    <citation type="submission" date="2019-05" db="EMBL/GenBank/DDBJ databases">
        <title>Sulfitobacter sabulilitoris sp. nov., isolated from a marine sand.</title>
        <authorList>
            <person name="Yoon J.-H."/>
        </authorList>
    </citation>
    <scope>NUCLEOTIDE SEQUENCE [LARGE SCALE GENOMIC DNA]</scope>
    <source>
        <strain evidence="5 6">HSMS-29</strain>
    </source>
</reference>
<feature type="domain" description="Hint" evidence="4">
    <location>
        <begin position="883"/>
        <end position="999"/>
    </location>
</feature>
<dbReference type="Pfam" id="PF17892">
    <property type="entry name" value="Cadherin_5"/>
    <property type="match status" value="1"/>
</dbReference>
<dbReference type="Gene3D" id="2.170.16.10">
    <property type="entry name" value="Hedgehog/Intein (Hint) domain"/>
    <property type="match status" value="1"/>
</dbReference>
<keyword evidence="6" id="KW-1185">Reference proteome</keyword>
<dbReference type="InterPro" id="IPR011049">
    <property type="entry name" value="Serralysin-like_metalloprot_C"/>
</dbReference>
<proteinExistence type="predicted"/>
<evidence type="ECO:0000313" key="5">
    <source>
        <dbReference type="EMBL" id="TMM54449.1"/>
    </source>
</evidence>
<feature type="compositionally biased region" description="Basic and acidic residues" evidence="3">
    <location>
        <begin position="596"/>
        <end position="608"/>
    </location>
</feature>
<dbReference type="GO" id="GO:0005576">
    <property type="term" value="C:extracellular region"/>
    <property type="evidence" value="ECO:0007669"/>
    <property type="project" value="UniProtKB-SubCell"/>
</dbReference>
<feature type="compositionally biased region" description="Basic and acidic residues" evidence="3">
    <location>
        <begin position="494"/>
        <end position="509"/>
    </location>
</feature>
<feature type="compositionally biased region" description="Acidic residues" evidence="3">
    <location>
        <begin position="125"/>
        <end position="136"/>
    </location>
</feature>
<dbReference type="GO" id="GO:0016539">
    <property type="term" value="P:intein-mediated protein splicing"/>
    <property type="evidence" value="ECO:0007669"/>
    <property type="project" value="InterPro"/>
</dbReference>
<dbReference type="PROSITE" id="PS50817">
    <property type="entry name" value="INTEIN_N_TER"/>
    <property type="match status" value="1"/>
</dbReference>
<keyword evidence="2" id="KW-0964">Secreted</keyword>
<dbReference type="InterPro" id="IPR028992">
    <property type="entry name" value="Hedgehog/Intein_dom"/>
</dbReference>
<evidence type="ECO:0000256" key="2">
    <source>
        <dbReference type="ARBA" id="ARBA00022525"/>
    </source>
</evidence>
<dbReference type="PANTHER" id="PTHR38340">
    <property type="entry name" value="S-LAYER PROTEIN"/>
    <property type="match status" value="1"/>
</dbReference>
<dbReference type="PANTHER" id="PTHR38340:SF1">
    <property type="entry name" value="S-LAYER PROTEIN"/>
    <property type="match status" value="1"/>
</dbReference>
<feature type="region of interest" description="Disordered" evidence="3">
    <location>
        <begin position="491"/>
        <end position="528"/>
    </location>
</feature>
<feature type="region of interest" description="Disordered" evidence="3">
    <location>
        <begin position="1"/>
        <end position="39"/>
    </location>
</feature>
<dbReference type="Pfam" id="PF17963">
    <property type="entry name" value="Big_9"/>
    <property type="match status" value="1"/>
</dbReference>
<feature type="region of interest" description="Disordered" evidence="3">
    <location>
        <begin position="682"/>
        <end position="801"/>
    </location>
</feature>
<accession>A0A5S3PJ79</accession>
<sequence>MESDTPKPTGARDGIVSGTAADDRIDAAYTGDPDGDMIDNSDAIIPGEAPEDDIVMAGGGNDFVTSLQGDDEVHGGDGNDTLRGGDGDDLLKGQGGDDLLKGEAGDDTLLGGVGSDTLNGGADADMLDAGDGDDVLQGETGNDTLIGGAGNDTLQGDAGDDDLSGGDGNDILLGGGGGIDALKGGADRDLIFAEAGDDVDGGAAGDDFDTLDITGQGPYVVRDQRPDSNGNGFDGTIVFLNDDGSESDRTIEFVEIEKIIGDPPNANLPPRAVDDDATTPEDTAVTVDVLGNDSDPEGQPLTVTGATSPDGTVDINPDGTLTFTPAENFNGDTTIVYEIDDGNGGTDTGEVAVSVTPVNDDPVANPDSSTTAAATAVTADVLANDTDVDGDKLTITGATSPDGTVVDNGDGTLTFTPADGFSGDATVSYDISDGNGGTDTGTWTVSVGPAPDRDGIVFGTDGDDLIDTAYDGDPDGDFVDNEDAILDGEAPNDDIIRAGDGDDTVRAGEGDDEITGGNGSDDVDGGPGDDVIDTGNGEIRPDIGYPGLYPADIDPEDDRDLVAGGDGNDTISTGDDRDTISGGNGNDVIDAGIDDDVVRGDDGDDRIVGGEGSDLLLGGNGDDTIYAGNDPDRIPDAVNIEDDGSNPFGPDLRPENGRDTVDGGAGNDVIFGADDDDVLSGGLGNDFLDGQTDDDTLSGGTGEDTLIGGQGDDSLSGGLGDDVLDGGIGNDTLRGNRDDDLLSGGAGDDLLDGGGQNDILNGDAGNDTLQGATGDDTLNGGDGDDVVRGGQGNDLIDGGDGIDDLAGGNDRDTFVNVNAGDVVNGNEGGDDFDTLDLTGSAPDGGRLEIDYDDDNDENGTVSYFNADNTDAGTLRFTNIENVIPCFTPGTLIATPKGERRVEDLVVGDRVITRDNGIQDIRWVGARAMTGTELERAAHLKPVLIQQGALGNGLPERDMLVSPNHRVLVANDKTALYFEEREVLVAAKHLTGLDGVDIVDVSGTTYIHIMFDQHEVVLSDGTWTESFQPGDNSLAGIGNAQRTEIFELFPELSTREGIDSYQSARRSLKKHEARLLTK</sequence>
<evidence type="ECO:0000313" key="6">
    <source>
        <dbReference type="Proteomes" id="UP000309550"/>
    </source>
</evidence>
<dbReference type="SMART" id="SM00306">
    <property type="entry name" value="HintN"/>
    <property type="match status" value="1"/>
</dbReference>
<name>A0A5S3PJ79_9RHOB</name>
<evidence type="ECO:0000256" key="1">
    <source>
        <dbReference type="ARBA" id="ARBA00004613"/>
    </source>
</evidence>
<dbReference type="InterPro" id="IPR003587">
    <property type="entry name" value="Hint_dom_N"/>
</dbReference>
<comment type="subcellular location">
    <subcellularLocation>
        <location evidence="1">Secreted</location>
    </subcellularLocation>
</comment>
<evidence type="ECO:0000259" key="4">
    <source>
        <dbReference type="SMART" id="SM00306"/>
    </source>
</evidence>
<dbReference type="InterPro" id="IPR001343">
    <property type="entry name" value="Hemolysn_Ca-bd"/>
</dbReference>
<feature type="region of interest" description="Disordered" evidence="3">
    <location>
        <begin position="68"/>
        <end position="165"/>
    </location>
</feature>
<dbReference type="PRINTS" id="PR00313">
    <property type="entry name" value="CABNDNGRPT"/>
</dbReference>